<feature type="region of interest" description="Disordered" evidence="1">
    <location>
        <begin position="66"/>
        <end position="89"/>
    </location>
</feature>
<name>A0AA40C3Z0_9PEZI</name>
<reference evidence="3" key="1">
    <citation type="submission" date="2023-06" db="EMBL/GenBank/DDBJ databases">
        <title>Genome-scale phylogeny and comparative genomics of the fungal order Sordariales.</title>
        <authorList>
            <consortium name="Lawrence Berkeley National Laboratory"/>
            <person name="Hensen N."/>
            <person name="Bonometti L."/>
            <person name="Westerberg I."/>
            <person name="Brannstrom I.O."/>
            <person name="Guillou S."/>
            <person name="Cros-Aarteil S."/>
            <person name="Calhoun S."/>
            <person name="Haridas S."/>
            <person name="Kuo A."/>
            <person name="Mondo S."/>
            <person name="Pangilinan J."/>
            <person name="Riley R."/>
            <person name="Labutti K."/>
            <person name="Andreopoulos B."/>
            <person name="Lipzen A."/>
            <person name="Chen C."/>
            <person name="Yanf M."/>
            <person name="Daum C."/>
            <person name="Ng V."/>
            <person name="Clum A."/>
            <person name="Steindorff A."/>
            <person name="Ohm R."/>
            <person name="Martin F."/>
            <person name="Silar P."/>
            <person name="Natvig D."/>
            <person name="Lalanne C."/>
            <person name="Gautier V."/>
            <person name="Ament-Velasquez S.L."/>
            <person name="Kruys A."/>
            <person name="Hutchinson M.I."/>
            <person name="Powell A.J."/>
            <person name="Barry K."/>
            <person name="Miller A.N."/>
            <person name="Grigoriev I.V."/>
            <person name="Debuchy R."/>
            <person name="Gladieux P."/>
            <person name="Thoren M.H."/>
            <person name="Johannesson H."/>
        </authorList>
    </citation>
    <scope>NUCLEOTIDE SEQUENCE</scope>
    <source>
        <strain evidence="3">CBS 606.72</strain>
    </source>
</reference>
<proteinExistence type="predicted"/>
<feature type="domain" description="Heterokaryon incompatibility" evidence="2">
    <location>
        <begin position="52"/>
        <end position="255"/>
    </location>
</feature>
<gene>
    <name evidence="3" type="ORF">B0T14DRAFT_517611</name>
</gene>
<keyword evidence="4" id="KW-1185">Reference proteome</keyword>
<organism evidence="3 4">
    <name type="scientific">Immersiella caudata</name>
    <dbReference type="NCBI Taxonomy" id="314043"/>
    <lineage>
        <taxon>Eukaryota</taxon>
        <taxon>Fungi</taxon>
        <taxon>Dikarya</taxon>
        <taxon>Ascomycota</taxon>
        <taxon>Pezizomycotina</taxon>
        <taxon>Sordariomycetes</taxon>
        <taxon>Sordariomycetidae</taxon>
        <taxon>Sordariales</taxon>
        <taxon>Lasiosphaeriaceae</taxon>
        <taxon>Immersiella</taxon>
    </lineage>
</organism>
<evidence type="ECO:0000256" key="1">
    <source>
        <dbReference type="SAM" id="MobiDB-lite"/>
    </source>
</evidence>
<feature type="region of interest" description="Disordered" evidence="1">
    <location>
        <begin position="620"/>
        <end position="647"/>
    </location>
</feature>
<evidence type="ECO:0000313" key="3">
    <source>
        <dbReference type="EMBL" id="KAK0624170.1"/>
    </source>
</evidence>
<dbReference type="AlphaFoldDB" id="A0AA40C3Z0"/>
<comment type="caution">
    <text evidence="3">The sequence shown here is derived from an EMBL/GenBank/DDBJ whole genome shotgun (WGS) entry which is preliminary data.</text>
</comment>
<feature type="compositionally biased region" description="Polar residues" evidence="1">
    <location>
        <begin position="632"/>
        <end position="647"/>
    </location>
</feature>
<dbReference type="Pfam" id="PF26639">
    <property type="entry name" value="Het-6_barrel"/>
    <property type="match status" value="1"/>
</dbReference>
<dbReference type="EMBL" id="JAULSU010000003">
    <property type="protein sequence ID" value="KAK0624170.1"/>
    <property type="molecule type" value="Genomic_DNA"/>
</dbReference>
<dbReference type="PANTHER" id="PTHR24148">
    <property type="entry name" value="ANKYRIN REPEAT DOMAIN-CONTAINING PROTEIN 39 HOMOLOG-RELATED"/>
    <property type="match status" value="1"/>
</dbReference>
<protein>
    <submittedName>
        <fullName evidence="3">Heterokaryon incompatibility protein-domain-containing protein</fullName>
    </submittedName>
</protein>
<accession>A0AA40C3Z0</accession>
<dbReference type="InterPro" id="IPR010730">
    <property type="entry name" value="HET"/>
</dbReference>
<dbReference type="InterPro" id="IPR052895">
    <property type="entry name" value="HetReg/Transcr_Mod"/>
</dbReference>
<dbReference type="Proteomes" id="UP001175000">
    <property type="component" value="Unassembled WGS sequence"/>
</dbReference>
<dbReference type="PANTHER" id="PTHR24148:SF73">
    <property type="entry name" value="HET DOMAIN PROTEIN (AFU_ORTHOLOGUE AFUA_8G01020)"/>
    <property type="match status" value="1"/>
</dbReference>
<evidence type="ECO:0000313" key="4">
    <source>
        <dbReference type="Proteomes" id="UP001175000"/>
    </source>
</evidence>
<dbReference type="Pfam" id="PF06985">
    <property type="entry name" value="HET"/>
    <property type="match status" value="1"/>
</dbReference>
<evidence type="ECO:0000259" key="2">
    <source>
        <dbReference type="Pfam" id="PF06985"/>
    </source>
</evidence>
<sequence>MADMELPLYTYDACKLANPSSGIRLLSVLHIAPGEPIICTLQEIPTLASATYHCLSYTWGDPFGFETPSPAKTPPDQDREPQQPETISAERKLSTPTLIIDAKSALPIGHNLYNALLHISNVSSQRAKLSAIWIDAVCINQRDDAEIGCQIKMMHAIYAGASSVVIWLGPDISIPAGSDPATLRGVAATVRAQLGGEAVAGSASWDVFLSEMHDREVVEQREDLAAIRQIEADAWRAVGELASREYWQRLWVWQEVIAAREEPVVLCGVEELAWEDLRLASHARVIFAGAEPRNGKVRLRRGMRTRNFPYQMAWWRDQYRARGTGWLRQKFGRLVLSGNRNAFVCWDERDKIFAQGGLCGRAELAEWDYSRPFQELYVHWWCEIMQRVQEVNFLTFIEDAGARKLRPPMKNDAQHVELPSWVPDLRCCLEPPSMWDYFQGSESFDISRGLEGRFPIGREKSTANGLEVILERQQLRMWGYRFDVVEMCGESTNEAQRLKGVPKLVTLIAALVRSISNTCEGSPKGGDGENLPGRPYRTLDGVLDAIWTSVALLTDTDADPSFPIPEEHKKRAVLWLCHAMGDGGTLGEGNVYTRGMGKLLQELGNVGGEELRTMIAQCASPHRTSPREESVTKGTEQQSIQGSPSASSWQLGVESIGMAALASGDWGLLRMRVFLTVEGWVGKGPESMAPGDELWIVPGAEVAFVLRRMEQGFSYVGHAYVHGMMGGDASHRFRGLDMEEIILN</sequence>
<feature type="compositionally biased region" description="Basic and acidic residues" evidence="1">
    <location>
        <begin position="75"/>
        <end position="89"/>
    </location>
</feature>